<evidence type="ECO:0000313" key="2">
    <source>
        <dbReference type="EMBL" id="CAI9718240.1"/>
    </source>
</evidence>
<evidence type="ECO:0000259" key="1">
    <source>
        <dbReference type="Pfam" id="PF22967"/>
    </source>
</evidence>
<accession>A0AA36AL81</accession>
<organism evidence="2 3">
    <name type="scientific">Octopus vulgaris</name>
    <name type="common">Common octopus</name>
    <dbReference type="NCBI Taxonomy" id="6645"/>
    <lineage>
        <taxon>Eukaryota</taxon>
        <taxon>Metazoa</taxon>
        <taxon>Spiralia</taxon>
        <taxon>Lophotrochozoa</taxon>
        <taxon>Mollusca</taxon>
        <taxon>Cephalopoda</taxon>
        <taxon>Coleoidea</taxon>
        <taxon>Octopodiformes</taxon>
        <taxon>Octopoda</taxon>
        <taxon>Incirrata</taxon>
        <taxon>Octopodidae</taxon>
        <taxon>Octopus</taxon>
    </lineage>
</organism>
<protein>
    <recommendedName>
        <fullName evidence="1">NUP210 Ig-like domain-containing protein</fullName>
    </recommendedName>
</protein>
<reference evidence="2" key="1">
    <citation type="submission" date="2023-08" db="EMBL/GenBank/DDBJ databases">
        <authorList>
            <person name="Alioto T."/>
            <person name="Alioto T."/>
            <person name="Gomez Garrido J."/>
        </authorList>
    </citation>
    <scope>NUCLEOTIDE SEQUENCE</scope>
</reference>
<feature type="domain" description="NUP210 Ig-like" evidence="1">
    <location>
        <begin position="13"/>
        <end position="82"/>
    </location>
</feature>
<keyword evidence="3" id="KW-1185">Reference proteome</keyword>
<dbReference type="Proteomes" id="UP001162480">
    <property type="component" value="Chromosome 2"/>
</dbReference>
<proteinExistence type="predicted"/>
<name>A0AA36AL81_OCTVU</name>
<gene>
    <name evidence="2" type="ORF">OCTVUL_1B031177</name>
</gene>
<dbReference type="AlphaFoldDB" id="A0AA36AL81"/>
<sequence>MRTAMMSCVSGGKLNAPKVLLPYSPTTISNFTLKVNLTKEEQAEHNHCYTWRSTHPEVVAVTPMNLLEEDCSLHAVVSTRIKN</sequence>
<dbReference type="InterPro" id="IPR055096">
    <property type="entry name" value="Ig_NUP210_1st"/>
</dbReference>
<dbReference type="EMBL" id="OX597815">
    <property type="protein sequence ID" value="CAI9718240.1"/>
    <property type="molecule type" value="Genomic_DNA"/>
</dbReference>
<evidence type="ECO:0000313" key="3">
    <source>
        <dbReference type="Proteomes" id="UP001162480"/>
    </source>
</evidence>
<dbReference type="Pfam" id="PF22967">
    <property type="entry name" value="Ig_NUP210_1st"/>
    <property type="match status" value="1"/>
</dbReference>